<dbReference type="Proteomes" id="UP000789920">
    <property type="component" value="Unassembled WGS sequence"/>
</dbReference>
<accession>A0ACA9QB09</accession>
<sequence>MTQPINQPFGQPLIPQNVNIPINQTVGQPLIPQNVNIPINQTVGQPLIPQNVNTPVNSSVDNLEQRYKILTEGTNPFTSAKAEGTENQVVYQFQDAIVSGFG</sequence>
<organism evidence="1 2">
    <name type="scientific">Racocetra persica</name>
    <dbReference type="NCBI Taxonomy" id="160502"/>
    <lineage>
        <taxon>Eukaryota</taxon>
        <taxon>Fungi</taxon>
        <taxon>Fungi incertae sedis</taxon>
        <taxon>Mucoromycota</taxon>
        <taxon>Glomeromycotina</taxon>
        <taxon>Glomeromycetes</taxon>
        <taxon>Diversisporales</taxon>
        <taxon>Gigasporaceae</taxon>
        <taxon>Racocetra</taxon>
    </lineage>
</organism>
<gene>
    <name evidence="1" type="ORF">RPERSI_LOCUS13382</name>
</gene>
<reference evidence="1" key="1">
    <citation type="submission" date="2021-06" db="EMBL/GenBank/DDBJ databases">
        <authorList>
            <person name="Kallberg Y."/>
            <person name="Tangrot J."/>
            <person name="Rosling A."/>
        </authorList>
    </citation>
    <scope>NUCLEOTIDE SEQUENCE</scope>
    <source>
        <strain evidence="1">MA461A</strain>
    </source>
</reference>
<keyword evidence="2" id="KW-1185">Reference proteome</keyword>
<dbReference type="EMBL" id="CAJVQC010029663">
    <property type="protein sequence ID" value="CAG8743289.1"/>
    <property type="molecule type" value="Genomic_DNA"/>
</dbReference>
<name>A0ACA9QB09_9GLOM</name>
<feature type="non-terminal residue" evidence="1">
    <location>
        <position position="102"/>
    </location>
</feature>
<proteinExistence type="predicted"/>
<comment type="caution">
    <text evidence="1">The sequence shown here is derived from an EMBL/GenBank/DDBJ whole genome shotgun (WGS) entry which is preliminary data.</text>
</comment>
<evidence type="ECO:0000313" key="2">
    <source>
        <dbReference type="Proteomes" id="UP000789920"/>
    </source>
</evidence>
<evidence type="ECO:0000313" key="1">
    <source>
        <dbReference type="EMBL" id="CAG8743289.1"/>
    </source>
</evidence>
<protein>
    <submittedName>
        <fullName evidence="1">26409_t:CDS:1</fullName>
    </submittedName>
</protein>